<evidence type="ECO:0000313" key="9">
    <source>
        <dbReference type="RefSeq" id="XP_065661326.1"/>
    </source>
</evidence>
<dbReference type="GeneID" id="101239639"/>
<protein>
    <recommendedName>
        <fullName evidence="3">Mediator of RNA polymerase II transcription subunit 29</fullName>
    </recommendedName>
    <alternativeName>
        <fullName evidence="7">Mediator complex subunit 29</fullName>
    </alternativeName>
</protein>
<keyword evidence="8" id="KW-1185">Reference proteome</keyword>
<evidence type="ECO:0000313" key="11">
    <source>
        <dbReference type="RefSeq" id="XP_065661328.1"/>
    </source>
</evidence>
<evidence type="ECO:0000256" key="2">
    <source>
        <dbReference type="ARBA" id="ARBA00009851"/>
    </source>
</evidence>
<keyword evidence="6" id="KW-0539">Nucleus</keyword>
<proteinExistence type="inferred from homology"/>
<evidence type="ECO:0000256" key="3">
    <source>
        <dbReference type="ARBA" id="ARBA00019684"/>
    </source>
</evidence>
<evidence type="ECO:0000313" key="8">
    <source>
        <dbReference type="Proteomes" id="UP001652625"/>
    </source>
</evidence>
<keyword evidence="4" id="KW-0805">Transcription regulation</keyword>
<gene>
    <name evidence="9 10 11" type="primary">LOC101239639</name>
</gene>
<evidence type="ECO:0000313" key="10">
    <source>
        <dbReference type="RefSeq" id="XP_065661327.1"/>
    </source>
</evidence>
<name>A0ABM4CHX5_HYDVU</name>
<comment type="subcellular location">
    <subcellularLocation>
        <location evidence="1">Nucleus</location>
    </subcellularLocation>
</comment>
<sequence length="162" mass="18231">MASSTSSQVHPTPLAPSQACQQTLTDTDPLVKYQGLLPLLRESVTNLIRHTVYVLQNTAIGQCRQTDVQMLNKCMEDFYNISDQVHQWLVLADSTVIQYQTGTRFSPDVFPLFNTDRQQPQQAVSSQNGVLFYSQYLANAKKQVVATDQLRNMLSEFADSLV</sequence>
<dbReference type="RefSeq" id="XP_065661328.1">
    <property type="nucleotide sequence ID" value="XM_065805256.1"/>
</dbReference>
<keyword evidence="5" id="KW-0804">Transcription</keyword>
<reference evidence="9 10" key="1">
    <citation type="submission" date="2025-05" db="UniProtKB">
        <authorList>
            <consortium name="RefSeq"/>
        </authorList>
    </citation>
    <scope>IDENTIFICATION</scope>
</reference>
<evidence type="ECO:0000256" key="1">
    <source>
        <dbReference type="ARBA" id="ARBA00004123"/>
    </source>
</evidence>
<dbReference type="InterPro" id="IPR021018">
    <property type="entry name" value="Mediator_Med29_met"/>
</dbReference>
<evidence type="ECO:0000256" key="6">
    <source>
        <dbReference type="ARBA" id="ARBA00023242"/>
    </source>
</evidence>
<evidence type="ECO:0000256" key="4">
    <source>
        <dbReference type="ARBA" id="ARBA00023015"/>
    </source>
</evidence>
<comment type="similarity">
    <text evidence="2">Belongs to the Mediator complex subunit 29 family.</text>
</comment>
<dbReference type="Proteomes" id="UP001652625">
    <property type="component" value="Chromosome 09"/>
</dbReference>
<evidence type="ECO:0000256" key="5">
    <source>
        <dbReference type="ARBA" id="ARBA00023163"/>
    </source>
</evidence>
<accession>A0ABM4CHX5</accession>
<dbReference type="RefSeq" id="XP_065661327.1">
    <property type="nucleotide sequence ID" value="XM_065805255.1"/>
</dbReference>
<organism evidence="8 10">
    <name type="scientific">Hydra vulgaris</name>
    <name type="common">Hydra</name>
    <name type="synonym">Hydra attenuata</name>
    <dbReference type="NCBI Taxonomy" id="6087"/>
    <lineage>
        <taxon>Eukaryota</taxon>
        <taxon>Metazoa</taxon>
        <taxon>Cnidaria</taxon>
        <taxon>Hydrozoa</taxon>
        <taxon>Hydroidolina</taxon>
        <taxon>Anthoathecata</taxon>
        <taxon>Aplanulata</taxon>
        <taxon>Hydridae</taxon>
        <taxon>Hydra</taxon>
    </lineage>
</organism>
<dbReference type="PANTHER" id="PTHR28314:SF1">
    <property type="entry name" value="MEDIATOR OF RNA POLYMERASE II TRANSCRIPTION SUBUNIT 29"/>
    <property type="match status" value="1"/>
</dbReference>
<evidence type="ECO:0000256" key="7">
    <source>
        <dbReference type="ARBA" id="ARBA00031963"/>
    </source>
</evidence>
<dbReference type="PANTHER" id="PTHR28314">
    <property type="entry name" value="MEDIATOR OF RNA POLYMERASE II TRANSCRIPTION SUBUNIT 29"/>
    <property type="match status" value="1"/>
</dbReference>
<dbReference type="RefSeq" id="XP_065661326.1">
    <property type="nucleotide sequence ID" value="XM_065805254.1"/>
</dbReference>
<dbReference type="Pfam" id="PF11568">
    <property type="entry name" value="Med29"/>
    <property type="match status" value="1"/>
</dbReference>